<name>A0ABY7U4L8_9CORY</name>
<dbReference type="InterPro" id="IPR004839">
    <property type="entry name" value="Aminotransferase_I/II_large"/>
</dbReference>
<evidence type="ECO:0000256" key="4">
    <source>
        <dbReference type="ARBA" id="ARBA00047715"/>
    </source>
</evidence>
<gene>
    <name evidence="6" type="primary">bioF</name>
    <name evidence="6" type="ORF">CMASS_00815</name>
</gene>
<dbReference type="Pfam" id="PF00155">
    <property type="entry name" value="Aminotran_1_2"/>
    <property type="match status" value="1"/>
</dbReference>
<dbReference type="Gene3D" id="3.90.1150.10">
    <property type="entry name" value="Aspartate Aminotransferase, domain 1"/>
    <property type="match status" value="1"/>
</dbReference>
<dbReference type="SUPFAM" id="SSF53383">
    <property type="entry name" value="PLP-dependent transferases"/>
    <property type="match status" value="1"/>
</dbReference>
<comment type="catalytic activity">
    <reaction evidence="4">
        <text>6-carboxyhexanoyl-[ACP] + L-alanine + H(+) = (8S)-8-amino-7-oxononanoate + holo-[ACP] + CO2</text>
        <dbReference type="Rhea" id="RHEA:42288"/>
        <dbReference type="Rhea" id="RHEA-COMP:9685"/>
        <dbReference type="Rhea" id="RHEA-COMP:9955"/>
        <dbReference type="ChEBI" id="CHEBI:15378"/>
        <dbReference type="ChEBI" id="CHEBI:16526"/>
        <dbReference type="ChEBI" id="CHEBI:57972"/>
        <dbReference type="ChEBI" id="CHEBI:64479"/>
        <dbReference type="ChEBI" id="CHEBI:78846"/>
        <dbReference type="ChEBI" id="CHEBI:149468"/>
        <dbReference type="EC" id="2.3.1.47"/>
    </reaction>
</comment>
<dbReference type="InterPro" id="IPR015424">
    <property type="entry name" value="PyrdxlP-dep_Trfase"/>
</dbReference>
<evidence type="ECO:0000256" key="3">
    <source>
        <dbReference type="ARBA" id="ARBA00022679"/>
    </source>
</evidence>
<keyword evidence="3 6" id="KW-0808">Transferase</keyword>
<dbReference type="Proteomes" id="UP001220064">
    <property type="component" value="Chromosome"/>
</dbReference>
<evidence type="ECO:0000256" key="1">
    <source>
        <dbReference type="ARBA" id="ARBA00001933"/>
    </source>
</evidence>
<dbReference type="InterPro" id="IPR015421">
    <property type="entry name" value="PyrdxlP-dep_Trfase_major"/>
</dbReference>
<keyword evidence="7" id="KW-1185">Reference proteome</keyword>
<sequence length="304" mass="32340">MHAEAEKAFSRFVGYPDGVLFASGYDANISVLQAVAGPETTIISDAKNHASIIDGCRLAKARGATVRVVAHRDVSAVAAALKERATPHTVVVTDGLFSMDGTVAPLPDLVEVCRAHGAVLMVDDAHAIGTLGDQGRGTAEYFGMEEKPDIVVATASKALGAQGGCVLTGSNFAELLRQQARSFVYSTSLSPSVCAAIVTALNTLEESNELVERLRYNTQFLRDRLGFQSPYSGPIVPISVGGEKDAVAAADRLRARGWFAPAIRWPSVPRGEAIIRATVMATHTEQQLAGFATDVRSQLKFRSR</sequence>
<dbReference type="InterPro" id="IPR015422">
    <property type="entry name" value="PyrdxlP-dep_Trfase_small"/>
</dbReference>
<dbReference type="Gene3D" id="3.40.640.10">
    <property type="entry name" value="Type I PLP-dependent aspartate aminotransferase-like (Major domain)"/>
    <property type="match status" value="1"/>
</dbReference>
<comment type="cofactor">
    <cofactor evidence="1">
        <name>pyridoxal 5'-phosphate</name>
        <dbReference type="ChEBI" id="CHEBI:597326"/>
    </cofactor>
</comment>
<proteinExistence type="predicted"/>
<dbReference type="PANTHER" id="PTHR13693">
    <property type="entry name" value="CLASS II AMINOTRANSFERASE/8-AMINO-7-OXONONANOATE SYNTHASE"/>
    <property type="match status" value="1"/>
</dbReference>
<organism evidence="6 7">
    <name type="scientific">Corynebacterium massiliense DSM 45435</name>
    <dbReference type="NCBI Taxonomy" id="1121364"/>
    <lineage>
        <taxon>Bacteria</taxon>
        <taxon>Bacillati</taxon>
        <taxon>Actinomycetota</taxon>
        <taxon>Actinomycetes</taxon>
        <taxon>Mycobacteriales</taxon>
        <taxon>Corynebacteriaceae</taxon>
        <taxon>Corynebacterium</taxon>
    </lineage>
</organism>
<keyword evidence="6" id="KW-0012">Acyltransferase</keyword>
<evidence type="ECO:0000313" key="7">
    <source>
        <dbReference type="Proteomes" id="UP001220064"/>
    </source>
</evidence>
<dbReference type="GO" id="GO:0008710">
    <property type="term" value="F:8-amino-7-oxononanoate synthase activity"/>
    <property type="evidence" value="ECO:0007669"/>
    <property type="project" value="UniProtKB-EC"/>
</dbReference>
<dbReference type="EC" id="2.3.1.47" evidence="2"/>
<protein>
    <recommendedName>
        <fullName evidence="2">8-amino-7-oxononanoate synthase</fullName>
        <ecNumber evidence="2">2.3.1.47</ecNumber>
    </recommendedName>
</protein>
<feature type="domain" description="Aminotransferase class I/classII large" evidence="5">
    <location>
        <begin position="2"/>
        <end position="291"/>
    </location>
</feature>
<accession>A0ABY7U4L8</accession>
<reference evidence="6 7" key="1">
    <citation type="submission" date="2020-10" db="EMBL/GenBank/DDBJ databases">
        <title>Complete genome sequence of Corynebacterium massiliense DSM 45435, type strain of Corynebacterium massiliense.</title>
        <authorList>
            <person name="Busche T."/>
            <person name="Kalinowski J."/>
            <person name="Ruckert C."/>
        </authorList>
    </citation>
    <scope>NUCLEOTIDE SEQUENCE [LARGE SCALE GENOMIC DNA]</scope>
    <source>
        <strain evidence="6 7">DSM 45435</strain>
    </source>
</reference>
<dbReference type="InterPro" id="IPR050087">
    <property type="entry name" value="AON_synthase_class-II"/>
</dbReference>
<dbReference type="EMBL" id="CP063189">
    <property type="protein sequence ID" value="WCZ31628.1"/>
    <property type="molecule type" value="Genomic_DNA"/>
</dbReference>
<evidence type="ECO:0000256" key="2">
    <source>
        <dbReference type="ARBA" id="ARBA00013187"/>
    </source>
</evidence>
<evidence type="ECO:0000259" key="5">
    <source>
        <dbReference type="Pfam" id="PF00155"/>
    </source>
</evidence>
<evidence type="ECO:0000313" key="6">
    <source>
        <dbReference type="EMBL" id="WCZ31628.1"/>
    </source>
</evidence>